<dbReference type="PANTHER" id="PTHR13504">
    <property type="entry name" value="FIDO DOMAIN-CONTAINING PROTEIN DDB_G0283145"/>
    <property type="match status" value="1"/>
</dbReference>
<feature type="binding site" evidence="2">
    <location>
        <begin position="215"/>
        <end position="224"/>
    </location>
    <ligand>
        <name>ATP</name>
        <dbReference type="ChEBI" id="CHEBI:30616"/>
    </ligand>
</feature>
<dbReference type="GO" id="GO:0005524">
    <property type="term" value="F:ATP binding"/>
    <property type="evidence" value="ECO:0007669"/>
    <property type="project" value="UniProtKB-KW"/>
</dbReference>
<dbReference type="RefSeq" id="WP_048728244.1">
    <property type="nucleotide sequence ID" value="NZ_LFMW01000013.1"/>
</dbReference>
<name>A0A0J8FTM9_9PSED</name>
<dbReference type="Proteomes" id="UP000037551">
    <property type="component" value="Unassembled WGS sequence"/>
</dbReference>
<feature type="active site" evidence="1">
    <location>
        <position position="273"/>
    </location>
</feature>
<dbReference type="AlphaFoldDB" id="A0A0J8FTM9"/>
<keyword evidence="2" id="KW-0067">ATP-binding</keyword>
<feature type="binding site" evidence="2">
    <location>
        <begin position="277"/>
        <end position="284"/>
    </location>
    <ligand>
        <name>ATP</name>
        <dbReference type="ChEBI" id="CHEBI:30616"/>
    </ligand>
</feature>
<dbReference type="InterPro" id="IPR003812">
    <property type="entry name" value="Fido"/>
</dbReference>
<evidence type="ECO:0000256" key="1">
    <source>
        <dbReference type="PIRSR" id="PIRSR640198-1"/>
    </source>
</evidence>
<reference evidence="4 5" key="1">
    <citation type="submission" date="2015-06" db="EMBL/GenBank/DDBJ databases">
        <title>Draft genome sequence of an Antarctic Pseudomonas sp. strain KG01 with full potential for biotechnological applications.</title>
        <authorList>
            <person name="Pavlov M.S."/>
            <person name="Lira F."/>
            <person name="Martinez J.L."/>
            <person name="Marshall S.H."/>
        </authorList>
    </citation>
    <scope>NUCLEOTIDE SEQUENCE [LARGE SCALE GENOMIC DNA]</scope>
    <source>
        <strain evidence="4 5">KG01</strain>
    </source>
</reference>
<evidence type="ECO:0000259" key="3">
    <source>
        <dbReference type="PROSITE" id="PS51459"/>
    </source>
</evidence>
<organism evidence="4 5">
    <name type="scientific">Pseudomonas fildesensis</name>
    <dbReference type="NCBI Taxonomy" id="1674920"/>
    <lineage>
        <taxon>Bacteria</taxon>
        <taxon>Pseudomonadati</taxon>
        <taxon>Pseudomonadota</taxon>
        <taxon>Gammaproteobacteria</taxon>
        <taxon>Pseudomonadales</taxon>
        <taxon>Pseudomonadaceae</taxon>
        <taxon>Pseudomonas</taxon>
    </lineage>
</organism>
<dbReference type="PANTHER" id="PTHR13504:SF38">
    <property type="entry name" value="FIDO DOMAIN-CONTAINING PROTEIN"/>
    <property type="match status" value="1"/>
</dbReference>
<dbReference type="InterPro" id="IPR040198">
    <property type="entry name" value="Fido_containing"/>
</dbReference>
<dbReference type="SUPFAM" id="SSF140931">
    <property type="entry name" value="Fic-like"/>
    <property type="match status" value="1"/>
</dbReference>
<protein>
    <recommendedName>
        <fullName evidence="3">Fido domain-containing protein</fullName>
    </recommendedName>
</protein>
<keyword evidence="5" id="KW-1185">Reference proteome</keyword>
<proteinExistence type="predicted"/>
<dbReference type="STRING" id="1674920.ACR52_19740"/>
<evidence type="ECO:0000313" key="4">
    <source>
        <dbReference type="EMBL" id="KMT53610.1"/>
    </source>
</evidence>
<evidence type="ECO:0000313" key="5">
    <source>
        <dbReference type="Proteomes" id="UP000037551"/>
    </source>
</evidence>
<dbReference type="PROSITE" id="PS51459">
    <property type="entry name" value="FIDO"/>
    <property type="match status" value="1"/>
</dbReference>
<accession>A0A0J8FTM9</accession>
<dbReference type="Gene3D" id="1.10.3290.10">
    <property type="entry name" value="Fido-like domain"/>
    <property type="match status" value="1"/>
</dbReference>
<dbReference type="InterPro" id="IPR036597">
    <property type="entry name" value="Fido-like_dom_sf"/>
</dbReference>
<dbReference type="PATRIC" id="fig|1674920.3.peg.2339"/>
<keyword evidence="2" id="KW-0547">Nucleotide-binding</keyword>
<dbReference type="OrthoDB" id="9807853at2"/>
<evidence type="ECO:0000256" key="2">
    <source>
        <dbReference type="PIRSR" id="PIRSR640198-2"/>
    </source>
</evidence>
<gene>
    <name evidence="4" type="ORF">ACR52_19740</name>
</gene>
<dbReference type="EMBL" id="LFMW01000013">
    <property type="protein sequence ID" value="KMT53610.1"/>
    <property type="molecule type" value="Genomic_DNA"/>
</dbReference>
<comment type="caution">
    <text evidence="4">The sequence shown here is derived from an EMBL/GenBank/DDBJ whole genome shotgun (WGS) entry which is preliminary data.</text>
</comment>
<sequence>MAKIQKPTEFGVLLKHYGLEIFELAHTYKAVDDKGRYLHWDEFRRYPAPGVNKEAAWAAIKMSRACGSKTLELRSECNSPFFLYITDFCDAVIHGVESVTSRLGGAAASSPQYRDNTKYLVDSLMMEEAISSAQLEGAATTRKVAKDMLAKERTPQSDDERMILNNYHLMKHAKYNKDESLSVALICEFHGIATASIDEENVHPGHIRADDDIFVGGAGDEVVHQPPKALLLPARLEALCQFVNDRHDGQGGRHFIHPLVKAIILHFMVGYEHPFRDGNGRTARCLFYWFMLKSGYWPFEYISISTLLKEAPMQYGRSYIHTETDAFDLTYFVIYQLRVIERATHEFMQYFEDKKRDAVELTNWLDTLNLKDGLNYRQGHFLKKVLHHPGRIFTPKELTHDYDISENTARKDLEKLVSMKVLFQVQEGKGFLYVARDDAQANLEKLAPAG</sequence>
<dbReference type="Pfam" id="PF02661">
    <property type="entry name" value="Fic"/>
    <property type="match status" value="1"/>
</dbReference>
<feature type="domain" description="Fido" evidence="3">
    <location>
        <begin position="181"/>
        <end position="338"/>
    </location>
</feature>